<dbReference type="PRINTS" id="PR00723">
    <property type="entry name" value="SUBTILISIN"/>
</dbReference>
<dbReference type="PANTHER" id="PTHR35186">
    <property type="entry name" value="ANK_REP_REGION DOMAIN-CONTAINING PROTEIN"/>
    <property type="match status" value="1"/>
</dbReference>
<dbReference type="Proteomes" id="UP000826661">
    <property type="component" value="Chromosome II"/>
</dbReference>
<dbReference type="Pfam" id="PF24476">
    <property type="entry name" value="DUF7580"/>
    <property type="match status" value="1"/>
</dbReference>
<feature type="compositionally biased region" description="Basic and acidic residues" evidence="6">
    <location>
        <begin position="541"/>
        <end position="551"/>
    </location>
</feature>
<feature type="active site" description="Charge relay system" evidence="4">
    <location>
        <position position="701"/>
    </location>
</feature>
<evidence type="ECO:0000256" key="4">
    <source>
        <dbReference type="PROSITE-ProRule" id="PRU01240"/>
    </source>
</evidence>
<evidence type="ECO:0000256" key="7">
    <source>
        <dbReference type="SAM" id="Phobius"/>
    </source>
</evidence>
<keyword evidence="7" id="KW-0812">Transmembrane</keyword>
<dbReference type="AlphaFoldDB" id="A0A8G0LAE0"/>
<dbReference type="InterPro" id="IPR023827">
    <property type="entry name" value="Peptidase_S8_Asp-AS"/>
</dbReference>
<proteinExistence type="inferred from homology"/>
<reference evidence="10 11" key="1">
    <citation type="journal article" date="2021" name="BMC Genomics">
        <title>Telomere-to-telomere genome assembly of asparaginase-producing Trichoderma simmonsii.</title>
        <authorList>
            <person name="Chung D."/>
            <person name="Kwon Y.M."/>
            <person name="Yang Y."/>
        </authorList>
    </citation>
    <scope>NUCLEOTIDE SEQUENCE [LARGE SCALE GENOMIC DNA]</scope>
    <source>
        <strain evidence="10 11">GH-Sj1</strain>
    </source>
</reference>
<dbReference type="InterPro" id="IPR036852">
    <property type="entry name" value="Peptidase_S8/S53_dom_sf"/>
</dbReference>
<dbReference type="InterPro" id="IPR023828">
    <property type="entry name" value="Peptidase_S8_Ser-AS"/>
</dbReference>
<keyword evidence="1 4" id="KW-0645">Protease</keyword>
<feature type="domain" description="DUF7580" evidence="9">
    <location>
        <begin position="163"/>
        <end position="506"/>
    </location>
</feature>
<dbReference type="Gene3D" id="3.40.50.200">
    <property type="entry name" value="Peptidase S8/S53 domain"/>
    <property type="match status" value="1"/>
</dbReference>
<evidence type="ECO:0000259" key="8">
    <source>
        <dbReference type="Pfam" id="PF00082"/>
    </source>
</evidence>
<name>A0A8G0LAE0_9HYPO</name>
<dbReference type="EMBL" id="CP075865">
    <property type="protein sequence ID" value="QYS96040.1"/>
    <property type="molecule type" value="Genomic_DNA"/>
</dbReference>
<keyword evidence="2 4" id="KW-0378">Hydrolase</keyword>
<dbReference type="InterPro" id="IPR000209">
    <property type="entry name" value="Peptidase_S8/S53_dom"/>
</dbReference>
<evidence type="ECO:0000256" key="6">
    <source>
        <dbReference type="SAM" id="MobiDB-lite"/>
    </source>
</evidence>
<feature type="active site" description="Charge relay system" evidence="4">
    <location>
        <position position="866"/>
    </location>
</feature>
<evidence type="ECO:0000256" key="5">
    <source>
        <dbReference type="RuleBase" id="RU003355"/>
    </source>
</evidence>
<feature type="domain" description="Peptidase S8/S53" evidence="8">
    <location>
        <begin position="653"/>
        <end position="920"/>
    </location>
</feature>
<dbReference type="GO" id="GO:0006508">
    <property type="term" value="P:proteolysis"/>
    <property type="evidence" value="ECO:0007669"/>
    <property type="project" value="UniProtKB-KW"/>
</dbReference>
<comment type="similarity">
    <text evidence="4 5">Belongs to the peptidase S8 family.</text>
</comment>
<evidence type="ECO:0000313" key="10">
    <source>
        <dbReference type="EMBL" id="QYS96040.1"/>
    </source>
</evidence>
<dbReference type="PROSITE" id="PS00136">
    <property type="entry name" value="SUBTILASE_ASP"/>
    <property type="match status" value="1"/>
</dbReference>
<keyword evidence="11" id="KW-1185">Reference proteome</keyword>
<protein>
    <submittedName>
        <fullName evidence="10">Peptidase_S8 domain-containing protein</fullName>
    </submittedName>
</protein>
<evidence type="ECO:0000259" key="9">
    <source>
        <dbReference type="Pfam" id="PF24476"/>
    </source>
</evidence>
<evidence type="ECO:0000313" key="11">
    <source>
        <dbReference type="Proteomes" id="UP000826661"/>
    </source>
</evidence>
<organism evidence="10 11">
    <name type="scientific">Trichoderma simmonsii</name>
    <dbReference type="NCBI Taxonomy" id="1491479"/>
    <lineage>
        <taxon>Eukaryota</taxon>
        <taxon>Fungi</taxon>
        <taxon>Dikarya</taxon>
        <taxon>Ascomycota</taxon>
        <taxon>Pezizomycotina</taxon>
        <taxon>Sordariomycetes</taxon>
        <taxon>Hypocreomycetidae</taxon>
        <taxon>Hypocreales</taxon>
        <taxon>Hypocreaceae</taxon>
        <taxon>Trichoderma</taxon>
    </lineage>
</organism>
<feature type="region of interest" description="Disordered" evidence="6">
    <location>
        <begin position="537"/>
        <end position="569"/>
    </location>
</feature>
<dbReference type="Pfam" id="PF00082">
    <property type="entry name" value="Peptidase_S8"/>
    <property type="match status" value="1"/>
</dbReference>
<dbReference type="InterPro" id="IPR056002">
    <property type="entry name" value="DUF7580"/>
</dbReference>
<dbReference type="InterPro" id="IPR015500">
    <property type="entry name" value="Peptidase_S8_subtilisin-rel"/>
</dbReference>
<evidence type="ECO:0000256" key="1">
    <source>
        <dbReference type="ARBA" id="ARBA00022670"/>
    </source>
</evidence>
<dbReference type="GO" id="GO:0004252">
    <property type="term" value="F:serine-type endopeptidase activity"/>
    <property type="evidence" value="ECO:0007669"/>
    <property type="project" value="UniProtKB-UniRule"/>
</dbReference>
<accession>A0A8G0LAE0</accession>
<evidence type="ECO:0000256" key="2">
    <source>
        <dbReference type="ARBA" id="ARBA00022801"/>
    </source>
</evidence>
<dbReference type="CDD" id="cd00306">
    <property type="entry name" value="Peptidases_S8_S53"/>
    <property type="match status" value="1"/>
</dbReference>
<keyword evidence="3 4" id="KW-0720">Serine protease</keyword>
<dbReference type="PROSITE" id="PS00138">
    <property type="entry name" value="SUBTILASE_SER"/>
    <property type="match status" value="1"/>
</dbReference>
<gene>
    <name evidence="10" type="ORF">H0G86_003306</name>
</gene>
<keyword evidence="7" id="KW-1133">Transmembrane helix</keyword>
<dbReference type="PROSITE" id="PS51892">
    <property type="entry name" value="SUBTILASE"/>
    <property type="match status" value="1"/>
</dbReference>
<sequence length="950" mass="107583">MGAARVLGMKEIDDELKPFYGHVKVLCTLVKSYREHISEVAYGVDADLIHRTLDHLESTIAPEILDSPIYEAFPLVPRHGKLHAFNRQWEKIKEQSDNDAALQYISSFIKFGTNAEERDQLIQLLEGCAKELQIQKLEDQSDWVPKELSTTNASVGSSSLAVWNAVQSIFKAFVACSNCECIPTHKSRARLRLGTYRKNNIRREEDMDECLDFDIFLSVKQGWTEAHVSMAKEIKEKAVQIQNTIPIEQHKEQKKATKIKQMRVKQLCELIEKLKTAGFRLKLKVMGDQIFKLKSEKMAFFGDRAKSPVTLEQFLRNGPDSLTDRTKRILAVMLSYAVLYLHDTPWLQSTWSSSHVLFLPTASSTIPLQPFIQTHLARHNESSQDSCTDPDDVDPDCYHHCPLLVTLAVILMELYFGNPFDVLAKRYLPQLDGDTQSSISTRSDLFVDGVFQACKAELSEGYHYAVEKCLDSITWEDEDGDKLDGEALMWKIYQEVIMPLETELSQSFSKISSEDLDEFAKDINIANWDQYIQPQAQVETPEDRMQDGEQTRHRKRPRFMSPVESPRSSASDFIGQFLETHQYGRHSNGAPRSPYDTSQATMIIDEYQASQFFDGETTSEAHTDEACLKYRKWRDRYLKVYEKFIPDQLDLPGIKIAILDTGIDIQHPYIDARLGNIMDRYDWLNDDETANVRLVSDLSGHGTFAASLILDYAPDAQLFVARIAEKERIDEKETLKASVIAKAINYAVSTWGVDIISMSFGFRTREIDGYHEIQEAITNAHAKHVLLFAAASNSGGSLGRTYPARDQNVIAIHATDTDGNRSRFSPTPLKHDINLATVGEAIESAWPAYLPGNSNSKFLRCKSGTSFATPIAAGIAAFLLLYAKIYLPDKADALKSRQKMQELLMRMAVKEPGQTDRDGYCFIDLSLYPESLFGESKEFITAEIRHILSA</sequence>
<dbReference type="PANTHER" id="PTHR35186:SF4">
    <property type="entry name" value="PRION-INHIBITION AND PROPAGATION HELO DOMAIN-CONTAINING PROTEIN"/>
    <property type="match status" value="1"/>
</dbReference>
<dbReference type="SUPFAM" id="SSF52743">
    <property type="entry name" value="Subtilisin-like"/>
    <property type="match status" value="1"/>
</dbReference>
<feature type="transmembrane region" description="Helical" evidence="7">
    <location>
        <begin position="867"/>
        <end position="887"/>
    </location>
</feature>
<keyword evidence="7" id="KW-0472">Membrane</keyword>
<feature type="active site" description="Charge relay system" evidence="4">
    <location>
        <position position="660"/>
    </location>
</feature>
<evidence type="ECO:0000256" key="3">
    <source>
        <dbReference type="ARBA" id="ARBA00022825"/>
    </source>
</evidence>